<dbReference type="PANTHER" id="PTHR10412">
    <property type="entry name" value="MANNOSYL-OLIGOSACCHARIDE GLUCOSIDASE"/>
    <property type="match status" value="1"/>
</dbReference>
<dbReference type="GO" id="GO:0006487">
    <property type="term" value="P:protein N-linked glycosylation"/>
    <property type="evidence" value="ECO:0007669"/>
    <property type="project" value="TreeGrafter"/>
</dbReference>
<dbReference type="GO" id="GO:0009311">
    <property type="term" value="P:oligosaccharide metabolic process"/>
    <property type="evidence" value="ECO:0007669"/>
    <property type="project" value="InterPro"/>
</dbReference>
<dbReference type="InterPro" id="IPR008928">
    <property type="entry name" value="6-hairpin_glycosidase_sf"/>
</dbReference>
<dbReference type="AlphaFoldDB" id="A0A0Q3VFU7"/>
<dbReference type="RefSeq" id="WP_056682625.1">
    <property type="nucleotide sequence ID" value="NZ_CP085712.1"/>
</dbReference>
<evidence type="ECO:0000259" key="4">
    <source>
        <dbReference type="Pfam" id="PF22422"/>
    </source>
</evidence>
<dbReference type="EMBL" id="LJIX01000006">
    <property type="protein sequence ID" value="KQL18023.1"/>
    <property type="molecule type" value="Genomic_DNA"/>
</dbReference>
<dbReference type="PATRIC" id="fig|1637975.4.peg.684"/>
<dbReference type="GO" id="GO:0004573">
    <property type="term" value="F:Glc3Man9GlcNAc2 oligosaccharide glucosidase activity"/>
    <property type="evidence" value="ECO:0007669"/>
    <property type="project" value="InterPro"/>
</dbReference>
<accession>A0A0Q3VFU7</accession>
<evidence type="ECO:0000256" key="1">
    <source>
        <dbReference type="ARBA" id="ARBA00010833"/>
    </source>
</evidence>
<keyword evidence="3" id="KW-0326">Glycosidase</keyword>
<gene>
    <name evidence="5" type="ORF">AN957_04960</name>
</gene>
<feature type="domain" description="Mannosylglycerate hydrolase MGH1-like glycoside hydrolase" evidence="4">
    <location>
        <begin position="250"/>
        <end position="556"/>
    </location>
</feature>
<comment type="similarity">
    <text evidence="1">Belongs to the glycosyl hydrolase 63 family.</text>
</comment>
<dbReference type="SUPFAM" id="SSF48208">
    <property type="entry name" value="Six-hairpin glycosidases"/>
    <property type="match status" value="1"/>
</dbReference>
<evidence type="ECO:0000313" key="6">
    <source>
        <dbReference type="Proteomes" id="UP000050996"/>
    </source>
</evidence>
<evidence type="ECO:0000256" key="2">
    <source>
        <dbReference type="ARBA" id="ARBA00022801"/>
    </source>
</evidence>
<dbReference type="PANTHER" id="PTHR10412:SF11">
    <property type="entry name" value="MANNOSYL-OLIGOSACCHARIDE GLUCOSIDASE"/>
    <property type="match status" value="1"/>
</dbReference>
<evidence type="ECO:0000313" key="5">
    <source>
        <dbReference type="EMBL" id="KQL18023.1"/>
    </source>
</evidence>
<dbReference type="STRING" id="1637975.AN957_04960"/>
<evidence type="ECO:0000256" key="3">
    <source>
        <dbReference type="ARBA" id="ARBA00023295"/>
    </source>
</evidence>
<dbReference type="Gene3D" id="1.50.10.10">
    <property type="match status" value="1"/>
</dbReference>
<dbReference type="InterPro" id="IPR054491">
    <property type="entry name" value="MGH1-like_GH"/>
</dbReference>
<dbReference type="Pfam" id="PF22422">
    <property type="entry name" value="MGH1-like_GH"/>
    <property type="match status" value="1"/>
</dbReference>
<name>A0A0Q3VFU7_9BACI</name>
<comment type="caution">
    <text evidence="5">The sequence shown here is derived from an EMBL/GenBank/DDBJ whole genome shotgun (WGS) entry which is preliminary data.</text>
</comment>
<dbReference type="InterPro" id="IPR004888">
    <property type="entry name" value="Glycoside_hydrolase_63"/>
</dbReference>
<keyword evidence="6" id="KW-1185">Reference proteome</keyword>
<organism evidence="5 6">
    <name type="scientific">Cytobacillus solani</name>
    <dbReference type="NCBI Taxonomy" id="1637975"/>
    <lineage>
        <taxon>Bacteria</taxon>
        <taxon>Bacillati</taxon>
        <taxon>Bacillota</taxon>
        <taxon>Bacilli</taxon>
        <taxon>Bacillales</taxon>
        <taxon>Bacillaceae</taxon>
        <taxon>Cytobacillus</taxon>
    </lineage>
</organism>
<keyword evidence="2" id="KW-0378">Hydrolase</keyword>
<sequence length="570" mass="65913">MKVEHMTIPFSRYGSFLVISPIFRRDSDQKSLYIRHIRGGDEKNGAIFKIDVVRGNQVIDYEVEMEPHVLKLIAMDGSGDIVECCFSSDSSIRIRGHRVGLKLTAITGAYDYALPFPDQTWEINSFVQERRFRIIPLEGSVKVDAPFKVDKSKHIIVLCHPDSNSQIFDFAISEYQLVFEQEKSLEMSFSENALRVANEYKQWQENTLNVPAIFQKGHDMASYITWSSVVKPDGLLTRPAMYMSKNWMTNIWSWDHCFNAMALIEKQPELAWDQFCIFFDQQDESGALPDFLNNQWALWNCCKPPIHGWTLKWMMDRSDFIDDKKLKEVYNPLARWTNWWFFHRDDDLDGIAQYNHGNDSGWDNSTVFSKGIPVETPDLSAFLIIQMDVLAMIAERLEKMEEALEWKLRADKTFMKMMEHFWTGEGFRACISHSHEPIETESLLLYIPIILGGRLANEQKEILIDGLVNRHHFCTEYGFATESVKSPFYREDGYWRGPIWAPSTMLLIDGLQTCGEEELARTTAEKFCKMANQYGMAENFNALTGKGLRDPAFTWTSSVFLIAGHMINVE</sequence>
<protein>
    <recommendedName>
        <fullName evidence="4">Mannosylglycerate hydrolase MGH1-like glycoside hydrolase domain-containing protein</fullName>
    </recommendedName>
</protein>
<dbReference type="InterPro" id="IPR012341">
    <property type="entry name" value="6hp_glycosidase-like_sf"/>
</dbReference>
<reference evidence="5 6" key="1">
    <citation type="submission" date="2015-09" db="EMBL/GenBank/DDBJ databases">
        <title>Genome sequencing project for genomic taxonomy and phylogenomics of Bacillus-like bacteria.</title>
        <authorList>
            <person name="Liu B."/>
            <person name="Wang J."/>
            <person name="Zhu Y."/>
            <person name="Liu G."/>
            <person name="Chen Q."/>
            <person name="Chen Z."/>
            <person name="Lan J."/>
            <person name="Che J."/>
            <person name="Ge C."/>
            <person name="Shi H."/>
            <person name="Pan Z."/>
            <person name="Liu X."/>
        </authorList>
    </citation>
    <scope>NUCLEOTIDE SEQUENCE [LARGE SCALE GENOMIC DNA]</scope>
    <source>
        <strain evidence="5 6">FJAT-18043</strain>
    </source>
</reference>
<dbReference type="Proteomes" id="UP000050996">
    <property type="component" value="Unassembled WGS sequence"/>
</dbReference>
<proteinExistence type="inferred from homology"/>